<feature type="transmembrane region" description="Helical" evidence="11">
    <location>
        <begin position="304"/>
        <end position="330"/>
    </location>
</feature>
<keyword evidence="5 9" id="KW-0297">G-protein coupled receptor</keyword>
<evidence type="ECO:0000256" key="3">
    <source>
        <dbReference type="ARBA" id="ARBA00022692"/>
    </source>
</evidence>
<dbReference type="PANTHER" id="PTHR45695:SF9">
    <property type="entry name" value="LEUCOKININ RECEPTOR"/>
    <property type="match status" value="1"/>
</dbReference>
<keyword evidence="3 9" id="KW-0812">Transmembrane</keyword>
<dbReference type="InterPro" id="IPR000611">
    <property type="entry name" value="NPY_rcpt"/>
</dbReference>
<proteinExistence type="inferred from homology"/>
<evidence type="ECO:0000256" key="1">
    <source>
        <dbReference type="ARBA" id="ARBA00004141"/>
    </source>
</evidence>
<dbReference type="SUPFAM" id="SSF81321">
    <property type="entry name" value="Family A G protein-coupled receptor-like"/>
    <property type="match status" value="1"/>
</dbReference>
<dbReference type="PRINTS" id="PR01012">
    <property type="entry name" value="NRPEPTIDEYR"/>
</dbReference>
<organism evidence="13 14">
    <name type="scientific">Pieris brassicae</name>
    <name type="common">White butterfly</name>
    <name type="synonym">Large white butterfly</name>
    <dbReference type="NCBI Taxonomy" id="7116"/>
    <lineage>
        <taxon>Eukaryota</taxon>
        <taxon>Metazoa</taxon>
        <taxon>Ecdysozoa</taxon>
        <taxon>Arthropoda</taxon>
        <taxon>Hexapoda</taxon>
        <taxon>Insecta</taxon>
        <taxon>Pterygota</taxon>
        <taxon>Neoptera</taxon>
        <taxon>Endopterygota</taxon>
        <taxon>Lepidoptera</taxon>
        <taxon>Glossata</taxon>
        <taxon>Ditrysia</taxon>
        <taxon>Papilionoidea</taxon>
        <taxon>Pieridae</taxon>
        <taxon>Pierinae</taxon>
        <taxon>Pieris</taxon>
    </lineage>
</organism>
<dbReference type="GO" id="GO:0004983">
    <property type="term" value="F:neuropeptide Y receptor activity"/>
    <property type="evidence" value="ECO:0007669"/>
    <property type="project" value="InterPro"/>
</dbReference>
<dbReference type="PRINTS" id="PR00237">
    <property type="entry name" value="GPCRRHODOPSN"/>
</dbReference>
<evidence type="ECO:0000256" key="8">
    <source>
        <dbReference type="ARBA" id="ARBA00023224"/>
    </source>
</evidence>
<dbReference type="SMART" id="SM01381">
    <property type="entry name" value="7TM_GPCR_Srsx"/>
    <property type="match status" value="1"/>
</dbReference>
<dbReference type="PROSITE" id="PS00237">
    <property type="entry name" value="G_PROTEIN_RECEP_F1_1"/>
    <property type="match status" value="1"/>
</dbReference>
<evidence type="ECO:0000259" key="12">
    <source>
        <dbReference type="PROSITE" id="PS50262"/>
    </source>
</evidence>
<feature type="transmembrane region" description="Helical" evidence="11">
    <location>
        <begin position="219"/>
        <end position="238"/>
    </location>
</feature>
<comment type="similarity">
    <text evidence="2 9">Belongs to the G-protein coupled receptor 1 family.</text>
</comment>
<evidence type="ECO:0000256" key="4">
    <source>
        <dbReference type="ARBA" id="ARBA00022989"/>
    </source>
</evidence>
<evidence type="ECO:0000256" key="5">
    <source>
        <dbReference type="ARBA" id="ARBA00023040"/>
    </source>
</evidence>
<keyword evidence="14" id="KW-1185">Reference proteome</keyword>
<evidence type="ECO:0000256" key="9">
    <source>
        <dbReference type="RuleBase" id="RU000688"/>
    </source>
</evidence>
<dbReference type="GO" id="GO:0005886">
    <property type="term" value="C:plasma membrane"/>
    <property type="evidence" value="ECO:0007669"/>
    <property type="project" value="TreeGrafter"/>
</dbReference>
<dbReference type="Proteomes" id="UP001152562">
    <property type="component" value="Unassembled WGS sequence"/>
</dbReference>
<evidence type="ECO:0000313" key="13">
    <source>
        <dbReference type="EMBL" id="CAH4018270.1"/>
    </source>
</evidence>
<evidence type="ECO:0000256" key="6">
    <source>
        <dbReference type="ARBA" id="ARBA00023136"/>
    </source>
</evidence>
<dbReference type="OrthoDB" id="9445642at2759"/>
<feature type="transmembrane region" description="Helical" evidence="11">
    <location>
        <begin position="45"/>
        <end position="72"/>
    </location>
</feature>
<feature type="region of interest" description="Disordered" evidence="10">
    <location>
        <begin position="424"/>
        <end position="443"/>
    </location>
</feature>
<sequence>MDTSTPGSAQDDDADWAHNVSLEEYLSHNSSQDVFDTLYDVPTGLIVLLSFLYGSISVLAVIGNFLVMWVVATSRRMQSVTNCYIANLALADIVIGLFAIPFQFQAALLQRWLLPHFMCAFCPFVQALSVNVSVFTLTAIAVDRHRAIITPLSAHTSKRVAKVIIVLIWILALSLAAPMAMSWEVVMEQEQDPVSKMVYNKPFCTASEFGSNSLAIYRLLLYIFQYVIPLCVITFAYAHMAMKLWGARAPGNAQETRDANHMKNKKRVIKMLVLVVALFAICWLPLQSYLLLQTLFPSINEYKYINVLFFCFDWLAMSNSCYNPFIYAIYNEKFKKEFKQRFTFGQKRNRFNNDSYDDGQSYRTRVLSIRSTNERSVYLTRKPVNAPDSIKVLRNSCHCSRNGKENIGNHYRLKADFDTYKNGNQYAREPRKSTKRISNDEDFPTGDERVSELYIFPNSNIVEFTDNLCDNKV</sequence>
<keyword evidence="6 11" id="KW-0472">Membrane</keyword>
<dbReference type="PANTHER" id="PTHR45695">
    <property type="entry name" value="LEUCOKININ RECEPTOR-RELATED"/>
    <property type="match status" value="1"/>
</dbReference>
<reference evidence="13" key="1">
    <citation type="submission" date="2022-05" db="EMBL/GenBank/DDBJ databases">
        <authorList>
            <person name="Okamura Y."/>
        </authorList>
    </citation>
    <scope>NUCLEOTIDE SEQUENCE</scope>
</reference>
<name>A0A9P0T9M5_PIEBR</name>
<keyword evidence="7 9" id="KW-0675">Receptor</keyword>
<keyword evidence="4 11" id="KW-1133">Transmembrane helix</keyword>
<evidence type="ECO:0000256" key="11">
    <source>
        <dbReference type="SAM" id="Phobius"/>
    </source>
</evidence>
<feature type="transmembrane region" description="Helical" evidence="11">
    <location>
        <begin position="84"/>
        <end position="104"/>
    </location>
</feature>
<evidence type="ECO:0000256" key="10">
    <source>
        <dbReference type="SAM" id="MobiDB-lite"/>
    </source>
</evidence>
<accession>A0A9P0T9M5</accession>
<dbReference type="PROSITE" id="PS50262">
    <property type="entry name" value="G_PROTEIN_RECEP_F1_2"/>
    <property type="match status" value="1"/>
</dbReference>
<evidence type="ECO:0000256" key="7">
    <source>
        <dbReference type="ARBA" id="ARBA00023170"/>
    </source>
</evidence>
<dbReference type="AlphaFoldDB" id="A0A9P0T9M5"/>
<dbReference type="Gene3D" id="1.20.1070.10">
    <property type="entry name" value="Rhodopsin 7-helix transmembrane proteins"/>
    <property type="match status" value="1"/>
</dbReference>
<gene>
    <name evidence="13" type="ORF">PIBRA_LOCUS3623</name>
</gene>
<comment type="subcellular location">
    <subcellularLocation>
        <location evidence="1">Membrane</location>
        <topology evidence="1">Multi-pass membrane protein</topology>
    </subcellularLocation>
</comment>
<keyword evidence="8 9" id="KW-0807">Transducer</keyword>
<dbReference type="InterPro" id="IPR000276">
    <property type="entry name" value="GPCR_Rhodpsn"/>
</dbReference>
<evidence type="ECO:0000313" key="14">
    <source>
        <dbReference type="Proteomes" id="UP001152562"/>
    </source>
</evidence>
<dbReference type="FunFam" id="1.20.1070.10:FF:000291">
    <property type="entry name" value="Predicted protein"/>
    <property type="match status" value="1"/>
</dbReference>
<protein>
    <recommendedName>
        <fullName evidence="12">G-protein coupled receptors family 1 profile domain-containing protein</fullName>
    </recommendedName>
</protein>
<feature type="transmembrane region" description="Helical" evidence="11">
    <location>
        <begin position="163"/>
        <end position="183"/>
    </location>
</feature>
<feature type="transmembrane region" description="Helical" evidence="11">
    <location>
        <begin position="271"/>
        <end position="292"/>
    </location>
</feature>
<dbReference type="Pfam" id="PF00001">
    <property type="entry name" value="7tm_1"/>
    <property type="match status" value="1"/>
</dbReference>
<comment type="caution">
    <text evidence="13">The sequence shown here is derived from an EMBL/GenBank/DDBJ whole genome shotgun (WGS) entry which is preliminary data.</text>
</comment>
<dbReference type="InterPro" id="IPR017452">
    <property type="entry name" value="GPCR_Rhodpsn_7TM"/>
</dbReference>
<feature type="domain" description="G-protein coupled receptors family 1 profile" evidence="12">
    <location>
        <begin position="63"/>
        <end position="327"/>
    </location>
</feature>
<dbReference type="EMBL" id="CALOZG010000004">
    <property type="protein sequence ID" value="CAH4018270.1"/>
    <property type="molecule type" value="Genomic_DNA"/>
</dbReference>
<feature type="transmembrane region" description="Helical" evidence="11">
    <location>
        <begin position="124"/>
        <end position="142"/>
    </location>
</feature>
<evidence type="ECO:0000256" key="2">
    <source>
        <dbReference type="ARBA" id="ARBA00010663"/>
    </source>
</evidence>